<feature type="region of interest" description="Disordered" evidence="3">
    <location>
        <begin position="301"/>
        <end position="355"/>
    </location>
</feature>
<evidence type="ECO:0000259" key="4">
    <source>
        <dbReference type="Pfam" id="PF00294"/>
    </source>
</evidence>
<keyword evidence="6" id="KW-1185">Reference proteome</keyword>
<organism evidence="5 6">
    <name type="scientific">Kribbella alba</name>
    <dbReference type="NCBI Taxonomy" id="190197"/>
    <lineage>
        <taxon>Bacteria</taxon>
        <taxon>Bacillati</taxon>
        <taxon>Actinomycetota</taxon>
        <taxon>Actinomycetes</taxon>
        <taxon>Propionibacteriales</taxon>
        <taxon>Kribbellaceae</taxon>
        <taxon>Kribbella</taxon>
    </lineage>
</organism>
<sequence length="355" mass="38153">MDLDVLVIGGVGIDTIVRVPSLPLPPGETIHVDPVESYVGHTGHGVALGCQRLGLDTALVDVIGDDAEGERIRRTYADLGLPLAYGVHPTGTRRSVNLVSPDGNRLSLYDGRHPTGMQVHPDLWRPGIRLTRHVHLSIMDFARQALPDLAAADCTMSTDLHDWDGKDEFHRDFARAADLVFVSTSELREDAVEWIFANGRAQAVITMAGAEGSHLHVAGETPVHIPAVELADRPVVDTNGAGDAYVAAFLTTWLDGRSYREAAVAGSIAGAWACGSPGTHTDLITAEQLMTLQLAGVSDVAPRPATAVRPSTEEPREPEPAEPSPPDSEDHRPGHGQHNRGRADSGKRRSRRRRG</sequence>
<dbReference type="Gene3D" id="3.40.1190.20">
    <property type="match status" value="1"/>
</dbReference>
<reference evidence="5 6" key="1">
    <citation type="journal article" date="2019" name="Int. J. Syst. Evol. Microbiol.">
        <title>The Global Catalogue of Microorganisms (GCM) 10K type strain sequencing project: providing services to taxonomists for standard genome sequencing and annotation.</title>
        <authorList>
            <consortium name="The Broad Institute Genomics Platform"/>
            <consortium name="The Broad Institute Genome Sequencing Center for Infectious Disease"/>
            <person name="Wu L."/>
            <person name="Ma J."/>
        </authorList>
    </citation>
    <scope>NUCLEOTIDE SEQUENCE [LARGE SCALE GENOMIC DNA]</scope>
    <source>
        <strain evidence="5 6">JCM 14306</strain>
    </source>
</reference>
<gene>
    <name evidence="5" type="ORF">GCM10009744_49670</name>
</gene>
<dbReference type="Pfam" id="PF00294">
    <property type="entry name" value="PfkB"/>
    <property type="match status" value="1"/>
</dbReference>
<proteinExistence type="predicted"/>
<dbReference type="EMBL" id="BAAANE010000008">
    <property type="protein sequence ID" value="GAA1651869.1"/>
    <property type="molecule type" value="Genomic_DNA"/>
</dbReference>
<comment type="caution">
    <text evidence="5">The sequence shown here is derived from an EMBL/GenBank/DDBJ whole genome shotgun (WGS) entry which is preliminary data.</text>
</comment>
<keyword evidence="2" id="KW-0418">Kinase</keyword>
<evidence type="ECO:0000256" key="1">
    <source>
        <dbReference type="ARBA" id="ARBA00022679"/>
    </source>
</evidence>
<evidence type="ECO:0000256" key="2">
    <source>
        <dbReference type="ARBA" id="ARBA00022777"/>
    </source>
</evidence>
<feature type="domain" description="Carbohydrate kinase PfkB" evidence="4">
    <location>
        <begin position="4"/>
        <end position="283"/>
    </location>
</feature>
<dbReference type="PANTHER" id="PTHR10584:SF166">
    <property type="entry name" value="RIBOKINASE"/>
    <property type="match status" value="1"/>
</dbReference>
<dbReference type="PROSITE" id="PS00584">
    <property type="entry name" value="PFKB_KINASES_2"/>
    <property type="match status" value="1"/>
</dbReference>
<evidence type="ECO:0000313" key="6">
    <source>
        <dbReference type="Proteomes" id="UP001501319"/>
    </source>
</evidence>
<dbReference type="InterPro" id="IPR002173">
    <property type="entry name" value="Carboh/pur_kinase_PfkB_CS"/>
</dbReference>
<dbReference type="PANTHER" id="PTHR10584">
    <property type="entry name" value="SUGAR KINASE"/>
    <property type="match status" value="1"/>
</dbReference>
<protein>
    <recommendedName>
        <fullName evidence="4">Carbohydrate kinase PfkB domain-containing protein</fullName>
    </recommendedName>
</protein>
<dbReference type="RefSeq" id="WP_344114454.1">
    <property type="nucleotide sequence ID" value="NZ_BAAANE010000008.1"/>
</dbReference>
<evidence type="ECO:0000313" key="5">
    <source>
        <dbReference type="EMBL" id="GAA1651869.1"/>
    </source>
</evidence>
<dbReference type="SUPFAM" id="SSF53613">
    <property type="entry name" value="Ribokinase-like"/>
    <property type="match status" value="1"/>
</dbReference>
<name>A0ABN2FL11_9ACTN</name>
<accession>A0ABN2FL11</accession>
<dbReference type="InterPro" id="IPR029056">
    <property type="entry name" value="Ribokinase-like"/>
</dbReference>
<evidence type="ECO:0000256" key="3">
    <source>
        <dbReference type="SAM" id="MobiDB-lite"/>
    </source>
</evidence>
<keyword evidence="1" id="KW-0808">Transferase</keyword>
<dbReference type="Proteomes" id="UP001501319">
    <property type="component" value="Unassembled WGS sequence"/>
</dbReference>
<dbReference type="InterPro" id="IPR011611">
    <property type="entry name" value="PfkB_dom"/>
</dbReference>